<dbReference type="SUPFAM" id="SSF53335">
    <property type="entry name" value="S-adenosyl-L-methionine-dependent methyltransferases"/>
    <property type="match status" value="2"/>
</dbReference>
<dbReference type="PANTHER" id="PTHR10509">
    <property type="entry name" value="O-METHYLTRANSFERASE-RELATED"/>
    <property type="match status" value="1"/>
</dbReference>
<keyword evidence="1" id="KW-0489">Methyltransferase</keyword>
<dbReference type="InterPro" id="IPR029063">
    <property type="entry name" value="SAM-dependent_MTases_sf"/>
</dbReference>
<dbReference type="OrthoDB" id="10251242at2759"/>
<dbReference type="GO" id="GO:0008757">
    <property type="term" value="F:S-adenosylmethionine-dependent methyltransferase activity"/>
    <property type="evidence" value="ECO:0007669"/>
    <property type="project" value="TreeGrafter"/>
</dbReference>
<dbReference type="PANTHER" id="PTHR10509:SF82">
    <property type="entry name" value="CAFFEOYL-COA O-METHYLTRANSFERASE-LIKE"/>
    <property type="match status" value="1"/>
</dbReference>
<sequence length="274" mass="31095">MEFRVLKQVKNTGLLQSEELHQYILKTSVYPQEQEPLKELREATENHPKSFMSGSPLAGQLISLILKLTNAKKTIEVGVFTGYSLLLTALSIPDDGKVQLNSAFERHSYMIMLSIRVCNQYSANTFFWQLIWPQITAIDVDRNAYEVGLPFVQKAGVEHKINFVLSDAQIALDNLLQEEGNEGSFDFAFVDADKRNYKKYHERLMKLVKVGGIVAYDNTLWGGTVAMPESEVLDFMKPNRDAVIELNKFLAADPRVQIVQLPLGDGITFCRRLY</sequence>
<evidence type="ECO:0000256" key="2">
    <source>
        <dbReference type="ARBA" id="ARBA00022679"/>
    </source>
</evidence>
<organism evidence="5 6">
    <name type="scientific">Carnegiea gigantea</name>
    <dbReference type="NCBI Taxonomy" id="171969"/>
    <lineage>
        <taxon>Eukaryota</taxon>
        <taxon>Viridiplantae</taxon>
        <taxon>Streptophyta</taxon>
        <taxon>Embryophyta</taxon>
        <taxon>Tracheophyta</taxon>
        <taxon>Spermatophyta</taxon>
        <taxon>Magnoliopsida</taxon>
        <taxon>eudicotyledons</taxon>
        <taxon>Gunneridae</taxon>
        <taxon>Pentapetalae</taxon>
        <taxon>Caryophyllales</taxon>
        <taxon>Cactineae</taxon>
        <taxon>Cactaceae</taxon>
        <taxon>Cactoideae</taxon>
        <taxon>Echinocereeae</taxon>
        <taxon>Carnegiea</taxon>
    </lineage>
</organism>
<evidence type="ECO:0000256" key="4">
    <source>
        <dbReference type="ARBA" id="ARBA00023453"/>
    </source>
</evidence>
<evidence type="ECO:0000256" key="3">
    <source>
        <dbReference type="ARBA" id="ARBA00022691"/>
    </source>
</evidence>
<dbReference type="InterPro" id="IPR050362">
    <property type="entry name" value="Cation-dep_OMT"/>
</dbReference>
<accession>A0A9Q1Q3U7</accession>
<dbReference type="InterPro" id="IPR002935">
    <property type="entry name" value="SAM_O-MeTrfase"/>
</dbReference>
<gene>
    <name evidence="5" type="ORF">Cgig2_010761</name>
</gene>
<evidence type="ECO:0008006" key="7">
    <source>
        <dbReference type="Google" id="ProtNLM"/>
    </source>
</evidence>
<keyword evidence="6" id="KW-1185">Reference proteome</keyword>
<name>A0A9Q1Q3U7_9CARY</name>
<reference evidence="5" key="1">
    <citation type="submission" date="2022-04" db="EMBL/GenBank/DDBJ databases">
        <title>Carnegiea gigantea Genome sequencing and assembly v2.</title>
        <authorList>
            <person name="Copetti D."/>
            <person name="Sanderson M.J."/>
            <person name="Burquez A."/>
            <person name="Wojciechowski M.F."/>
        </authorList>
    </citation>
    <scope>NUCLEOTIDE SEQUENCE</scope>
    <source>
        <strain evidence="5">SGP5-SGP5p</strain>
        <tissue evidence="5">Aerial part</tissue>
    </source>
</reference>
<evidence type="ECO:0000313" key="5">
    <source>
        <dbReference type="EMBL" id="KAJ8428757.1"/>
    </source>
</evidence>
<protein>
    <recommendedName>
        <fullName evidence="7">Caffeoyl-CoA O-methyltransferase</fullName>
    </recommendedName>
</protein>
<dbReference type="Proteomes" id="UP001153076">
    <property type="component" value="Unassembled WGS sequence"/>
</dbReference>
<evidence type="ECO:0000313" key="6">
    <source>
        <dbReference type="Proteomes" id="UP001153076"/>
    </source>
</evidence>
<keyword evidence="2" id="KW-0808">Transferase</keyword>
<comment type="similarity">
    <text evidence="4">Belongs to the class I-like SAM-binding methyltransferase superfamily. Cation-dependent O-methyltransferase family.</text>
</comment>
<evidence type="ECO:0000256" key="1">
    <source>
        <dbReference type="ARBA" id="ARBA00022603"/>
    </source>
</evidence>
<dbReference type="Pfam" id="PF01596">
    <property type="entry name" value="Methyltransf_3"/>
    <property type="match status" value="2"/>
</dbReference>
<dbReference type="PROSITE" id="PS51682">
    <property type="entry name" value="SAM_OMT_I"/>
    <property type="match status" value="1"/>
</dbReference>
<dbReference type="GO" id="GO:0032259">
    <property type="term" value="P:methylation"/>
    <property type="evidence" value="ECO:0007669"/>
    <property type="project" value="UniProtKB-KW"/>
</dbReference>
<dbReference type="AlphaFoldDB" id="A0A9Q1Q3U7"/>
<dbReference type="GO" id="GO:0008171">
    <property type="term" value="F:O-methyltransferase activity"/>
    <property type="evidence" value="ECO:0007669"/>
    <property type="project" value="InterPro"/>
</dbReference>
<keyword evidence="3" id="KW-0949">S-adenosyl-L-methionine</keyword>
<proteinExistence type="inferred from homology"/>
<dbReference type="Gene3D" id="3.40.50.150">
    <property type="entry name" value="Vaccinia Virus protein VP39"/>
    <property type="match status" value="1"/>
</dbReference>
<dbReference type="EMBL" id="JAKOGI010000971">
    <property type="protein sequence ID" value="KAJ8428757.1"/>
    <property type="molecule type" value="Genomic_DNA"/>
</dbReference>
<comment type="caution">
    <text evidence="5">The sequence shown here is derived from an EMBL/GenBank/DDBJ whole genome shotgun (WGS) entry which is preliminary data.</text>
</comment>